<feature type="non-terminal residue" evidence="5">
    <location>
        <position position="1"/>
    </location>
</feature>
<dbReference type="InterPro" id="IPR001452">
    <property type="entry name" value="SH3_domain"/>
</dbReference>
<keyword evidence="6" id="KW-1185">Reference proteome</keyword>
<dbReference type="PANTHER" id="PTHR47775:SF1">
    <property type="entry name" value="BUD SITE SELECTION PROTEIN 14"/>
    <property type="match status" value="1"/>
</dbReference>
<feature type="compositionally biased region" description="Acidic residues" evidence="3">
    <location>
        <begin position="141"/>
        <end position="154"/>
    </location>
</feature>
<dbReference type="InterPro" id="IPR053039">
    <property type="entry name" value="Polarity_Bud-Selection_Reg"/>
</dbReference>
<protein>
    <submittedName>
        <fullName evidence="5">10332_t:CDS:1</fullName>
    </submittedName>
</protein>
<dbReference type="PROSITE" id="PS50002">
    <property type="entry name" value="SH3"/>
    <property type="match status" value="1"/>
</dbReference>
<evidence type="ECO:0000256" key="2">
    <source>
        <dbReference type="PROSITE-ProRule" id="PRU00192"/>
    </source>
</evidence>
<dbReference type="OrthoDB" id="196165at2759"/>
<feature type="domain" description="SH3" evidence="4">
    <location>
        <begin position="20"/>
        <end position="81"/>
    </location>
</feature>
<dbReference type="Pfam" id="PF00018">
    <property type="entry name" value="SH3_1"/>
    <property type="match status" value="1"/>
</dbReference>
<gene>
    <name evidence="5" type="ORF">AMORRO_LOCUS4864</name>
</gene>
<name>A0A9N9APD6_9GLOM</name>
<dbReference type="EMBL" id="CAJVPV010002762">
    <property type="protein sequence ID" value="CAG8535260.1"/>
    <property type="molecule type" value="Genomic_DNA"/>
</dbReference>
<evidence type="ECO:0000313" key="5">
    <source>
        <dbReference type="EMBL" id="CAG8535260.1"/>
    </source>
</evidence>
<dbReference type="Proteomes" id="UP000789342">
    <property type="component" value="Unassembled WGS sequence"/>
</dbReference>
<organism evidence="5 6">
    <name type="scientific">Acaulospora morrowiae</name>
    <dbReference type="NCBI Taxonomy" id="94023"/>
    <lineage>
        <taxon>Eukaryota</taxon>
        <taxon>Fungi</taxon>
        <taxon>Fungi incertae sedis</taxon>
        <taxon>Mucoromycota</taxon>
        <taxon>Glomeromycotina</taxon>
        <taxon>Glomeromycetes</taxon>
        <taxon>Diversisporales</taxon>
        <taxon>Acaulosporaceae</taxon>
        <taxon>Acaulospora</taxon>
    </lineage>
</organism>
<evidence type="ECO:0000256" key="1">
    <source>
        <dbReference type="ARBA" id="ARBA00022443"/>
    </source>
</evidence>
<dbReference type="GO" id="GO:0008104">
    <property type="term" value="P:intracellular protein localization"/>
    <property type="evidence" value="ECO:0007669"/>
    <property type="project" value="TreeGrafter"/>
</dbReference>
<dbReference type="SMART" id="SM00326">
    <property type="entry name" value="SH3"/>
    <property type="match status" value="1"/>
</dbReference>
<comment type="caution">
    <text evidence="5">The sequence shown here is derived from an EMBL/GenBank/DDBJ whole genome shotgun (WGS) entry which is preliminary data.</text>
</comment>
<evidence type="ECO:0000313" key="6">
    <source>
        <dbReference type="Proteomes" id="UP000789342"/>
    </source>
</evidence>
<reference evidence="5" key="1">
    <citation type="submission" date="2021-06" db="EMBL/GenBank/DDBJ databases">
        <authorList>
            <person name="Kallberg Y."/>
            <person name="Tangrot J."/>
            <person name="Rosling A."/>
        </authorList>
    </citation>
    <scope>NUCLEOTIDE SEQUENCE</scope>
    <source>
        <strain evidence="5">CL551</strain>
    </source>
</reference>
<dbReference type="GO" id="GO:0030950">
    <property type="term" value="P:establishment or maintenance of actin cytoskeleton polarity"/>
    <property type="evidence" value="ECO:0007669"/>
    <property type="project" value="TreeGrafter"/>
</dbReference>
<keyword evidence="1 2" id="KW-0728">SH3 domain</keyword>
<dbReference type="GO" id="GO:0051286">
    <property type="term" value="C:cell tip"/>
    <property type="evidence" value="ECO:0007669"/>
    <property type="project" value="TreeGrafter"/>
</dbReference>
<dbReference type="Gene3D" id="2.30.30.40">
    <property type="entry name" value="SH3 Domains"/>
    <property type="match status" value="1"/>
</dbReference>
<dbReference type="GO" id="GO:0015630">
    <property type="term" value="C:microtubule cytoskeleton"/>
    <property type="evidence" value="ECO:0007669"/>
    <property type="project" value="TreeGrafter"/>
</dbReference>
<accession>A0A9N9APD6</accession>
<dbReference type="PANTHER" id="PTHR47775">
    <property type="entry name" value="BUD SITE SELECTION PROTEIN 14"/>
    <property type="match status" value="1"/>
</dbReference>
<dbReference type="AlphaFoldDB" id="A0A9N9APD6"/>
<feature type="region of interest" description="Disordered" evidence="3">
    <location>
        <begin position="141"/>
        <end position="176"/>
    </location>
</feature>
<evidence type="ECO:0000259" key="4">
    <source>
        <dbReference type="PROSITE" id="PS50002"/>
    </source>
</evidence>
<dbReference type="InterPro" id="IPR036028">
    <property type="entry name" value="SH3-like_dom_sf"/>
</dbReference>
<feature type="compositionally biased region" description="Acidic residues" evidence="3">
    <location>
        <begin position="165"/>
        <end position="176"/>
    </location>
</feature>
<dbReference type="SUPFAM" id="SSF50044">
    <property type="entry name" value="SH3-domain"/>
    <property type="match status" value="1"/>
</dbReference>
<evidence type="ECO:0000256" key="3">
    <source>
        <dbReference type="SAM" id="MobiDB-lite"/>
    </source>
</evidence>
<proteinExistence type="predicted"/>
<sequence length="176" mass="20317">MKNNDDSDVASSPPNIAEEIDFNLVYALYAFDSADKKAAIVDQGEPLTLLDDSHIDWWKVKVLKNNKIGYIPADYVEFPYEKLARLNRHRNVNVASSQNLTEQDHLDLMNKSKNAGEKQTREVKFKSPEIFVFTVEYEEEEEEEGMEIVEEITDSSDSKEPIDKVEEESFEESFEE</sequence>